<protein>
    <submittedName>
        <fullName evidence="1">Uncharacterized protein</fullName>
    </submittedName>
</protein>
<dbReference type="AlphaFoldDB" id="A0A493TLS5"/>
<sequence length="46" mass="5128">MKTLIQIAPICNPQSAYNVGIHAHNTYTCIQVKTFFSQYINVTIAA</sequence>
<reference evidence="1" key="3">
    <citation type="submission" date="2025-09" db="UniProtKB">
        <authorList>
            <consortium name="Ensembl"/>
        </authorList>
    </citation>
    <scope>IDENTIFICATION</scope>
</reference>
<reference evidence="1 2" key="1">
    <citation type="submission" date="2017-10" db="EMBL/GenBank/DDBJ databases">
        <title>A new Pekin duck reference genome.</title>
        <authorList>
            <person name="Hou Z.-C."/>
            <person name="Zhou Z.-K."/>
            <person name="Zhu F."/>
            <person name="Hou S.-S."/>
        </authorList>
    </citation>
    <scope>NUCLEOTIDE SEQUENCE [LARGE SCALE GENOMIC DNA]</scope>
</reference>
<name>A0A493TLS5_ANAPP</name>
<dbReference type="Proteomes" id="UP000016666">
    <property type="component" value="Chromosome 2"/>
</dbReference>
<dbReference type="Ensembl" id="ENSAPLT00000022452.1">
    <property type="protein sequence ID" value="ENSAPLP00000026733.1"/>
    <property type="gene ID" value="ENSAPLG00000017782.1"/>
</dbReference>
<organism evidence="1 2">
    <name type="scientific">Anas platyrhynchos platyrhynchos</name>
    <name type="common">Northern mallard</name>
    <dbReference type="NCBI Taxonomy" id="8840"/>
    <lineage>
        <taxon>Eukaryota</taxon>
        <taxon>Metazoa</taxon>
        <taxon>Chordata</taxon>
        <taxon>Craniata</taxon>
        <taxon>Vertebrata</taxon>
        <taxon>Euteleostomi</taxon>
        <taxon>Archelosauria</taxon>
        <taxon>Archosauria</taxon>
        <taxon>Dinosauria</taxon>
        <taxon>Saurischia</taxon>
        <taxon>Theropoda</taxon>
        <taxon>Coelurosauria</taxon>
        <taxon>Aves</taxon>
        <taxon>Neognathae</taxon>
        <taxon>Galloanserae</taxon>
        <taxon>Anseriformes</taxon>
        <taxon>Anatidae</taxon>
        <taxon>Anatinae</taxon>
        <taxon>Anas</taxon>
    </lineage>
</organism>
<accession>A0A493TLS5</accession>
<proteinExistence type="predicted"/>
<evidence type="ECO:0000313" key="1">
    <source>
        <dbReference type="Ensembl" id="ENSAPLP00000026733.1"/>
    </source>
</evidence>
<keyword evidence="2" id="KW-1185">Reference proteome</keyword>
<reference evidence="1" key="2">
    <citation type="submission" date="2025-08" db="UniProtKB">
        <authorList>
            <consortium name="Ensembl"/>
        </authorList>
    </citation>
    <scope>IDENTIFICATION</scope>
</reference>
<evidence type="ECO:0000313" key="2">
    <source>
        <dbReference type="Proteomes" id="UP000016666"/>
    </source>
</evidence>